<evidence type="ECO:0000313" key="2">
    <source>
        <dbReference type="Proteomes" id="UP001316803"/>
    </source>
</evidence>
<dbReference type="Gene3D" id="2.40.70.10">
    <property type="entry name" value="Acid Proteases"/>
    <property type="match status" value="1"/>
</dbReference>
<keyword evidence="2" id="KW-1185">Reference proteome</keyword>
<dbReference type="Proteomes" id="UP001316803">
    <property type="component" value="Unassembled WGS sequence"/>
</dbReference>
<protein>
    <submittedName>
        <fullName evidence="1">Uncharacterized protein</fullName>
    </submittedName>
</protein>
<proteinExistence type="predicted"/>
<gene>
    <name evidence="1" type="ORF">OHC33_010396</name>
</gene>
<organism evidence="1 2">
    <name type="scientific">Knufia fluminis</name>
    <dbReference type="NCBI Taxonomy" id="191047"/>
    <lineage>
        <taxon>Eukaryota</taxon>
        <taxon>Fungi</taxon>
        <taxon>Dikarya</taxon>
        <taxon>Ascomycota</taxon>
        <taxon>Pezizomycotina</taxon>
        <taxon>Eurotiomycetes</taxon>
        <taxon>Chaetothyriomycetidae</taxon>
        <taxon>Chaetothyriales</taxon>
        <taxon>Trichomeriaceae</taxon>
        <taxon>Knufia</taxon>
    </lineage>
</organism>
<dbReference type="EMBL" id="JAKLMC020000045">
    <property type="protein sequence ID" value="KAK5948637.1"/>
    <property type="molecule type" value="Genomic_DNA"/>
</dbReference>
<evidence type="ECO:0000313" key="1">
    <source>
        <dbReference type="EMBL" id="KAK5948637.1"/>
    </source>
</evidence>
<name>A0AAN8II11_9EURO</name>
<sequence>MAFVSQLPFSLSVSREQEGRRAWRSDRPAPHGADTGGFRGRAVSLLAHHSAAFSQTLTTKQGSLHETPLTPFRDAVMVTRTHENTRYLVERLVAAFGMSLELRRNLRLSPLPTILSPTLPPLLPTLPPMLSPTLPPIVPTLPGSAPSSTDTETESELTEAFSRLRISKDSTAGIAHDFSALQVSRDPAVSAWLWDLDGSSTFEPEPVIIISPTPPLTSAGRIGWFRGILIMCMFWLLWSYAIHQRFPFSSGVEVHAQIPRTKYSRPTIRSMEIPSTPHTGYIVGGQVPTRMLVPIQLSDIPQDKPGKPVEVIFDTGATRTTADKGWLLEHCPGCQPMPLAQPHSMQGIAETVMVVHEFVYADLIFKGHTKTGPVDVRVAATIELLEGGSQHFGMLLGMDVAHLHKIDVSQKRKKLIFREAQNAQVDFIARQPS</sequence>
<dbReference type="InterPro" id="IPR021109">
    <property type="entry name" value="Peptidase_aspartic_dom_sf"/>
</dbReference>
<reference evidence="1 2" key="1">
    <citation type="submission" date="2022-12" db="EMBL/GenBank/DDBJ databases">
        <title>Genomic features and morphological characterization of a novel Knufia sp. strain isolated from spacecraft assembly facility.</title>
        <authorList>
            <person name="Teixeira M."/>
            <person name="Chander A.M."/>
            <person name="Stajich J.E."/>
            <person name="Venkateswaran K."/>
        </authorList>
    </citation>
    <scope>NUCLEOTIDE SEQUENCE [LARGE SCALE GENOMIC DNA]</scope>
    <source>
        <strain evidence="1 2">FJI-L2-BK-P2</strain>
    </source>
</reference>
<accession>A0AAN8II11</accession>
<dbReference type="AlphaFoldDB" id="A0AAN8II11"/>
<comment type="caution">
    <text evidence="1">The sequence shown here is derived from an EMBL/GenBank/DDBJ whole genome shotgun (WGS) entry which is preliminary data.</text>
</comment>